<protein>
    <recommendedName>
        <fullName evidence="3">Response regulatory domain-containing protein</fullName>
    </recommendedName>
</protein>
<evidence type="ECO:0000313" key="1">
    <source>
        <dbReference type="EMBL" id="SMP33238.1"/>
    </source>
</evidence>
<gene>
    <name evidence="1" type="ORF">SAMN06265367_108155</name>
</gene>
<accession>A0ABY1PHX4</accession>
<evidence type="ECO:0000313" key="2">
    <source>
        <dbReference type="Proteomes" id="UP001157915"/>
    </source>
</evidence>
<sequence length="157" mass="17931">MTHKILLLDDGESLYKTYNTTFRKNGLESICLIELSEIAEVLLKNEVDIVLVDTKHISENTLYQIVAEISLPENQNLPFIFLGSDIIDSDKFDFSLKIILCLPISPELLVNTIKNVLGEKIRREEWGKQDERNTNILSLARLKIDSISAERRLQSGE</sequence>
<reference evidence="1 2" key="1">
    <citation type="submission" date="2017-05" db="EMBL/GenBank/DDBJ databases">
        <authorList>
            <person name="Varghese N."/>
            <person name="Submissions S."/>
        </authorList>
    </citation>
    <scope>NUCLEOTIDE SEQUENCE [LARGE SCALE GENOMIC DNA]</scope>
    <source>
        <strain evidence="1 2">DSM 15360</strain>
    </source>
</reference>
<dbReference type="SUPFAM" id="SSF52172">
    <property type="entry name" value="CheY-like"/>
    <property type="match status" value="1"/>
</dbReference>
<organism evidence="1 2">
    <name type="scientific">Algoriphagus winogradskyi</name>
    <dbReference type="NCBI Taxonomy" id="237017"/>
    <lineage>
        <taxon>Bacteria</taxon>
        <taxon>Pseudomonadati</taxon>
        <taxon>Bacteroidota</taxon>
        <taxon>Cytophagia</taxon>
        <taxon>Cytophagales</taxon>
        <taxon>Cyclobacteriaceae</taxon>
        <taxon>Algoriphagus</taxon>
    </lineage>
</organism>
<comment type="caution">
    <text evidence="1">The sequence shown here is derived from an EMBL/GenBank/DDBJ whole genome shotgun (WGS) entry which is preliminary data.</text>
</comment>
<keyword evidence="2" id="KW-1185">Reference proteome</keyword>
<dbReference type="EMBL" id="FXUA01000008">
    <property type="protein sequence ID" value="SMP33238.1"/>
    <property type="molecule type" value="Genomic_DNA"/>
</dbReference>
<name>A0ABY1PHX4_9BACT</name>
<dbReference type="RefSeq" id="WP_283414412.1">
    <property type="nucleotide sequence ID" value="NZ_FXUA01000008.1"/>
</dbReference>
<dbReference type="InterPro" id="IPR011006">
    <property type="entry name" value="CheY-like_superfamily"/>
</dbReference>
<dbReference type="Gene3D" id="3.40.50.2300">
    <property type="match status" value="1"/>
</dbReference>
<evidence type="ECO:0008006" key="3">
    <source>
        <dbReference type="Google" id="ProtNLM"/>
    </source>
</evidence>
<proteinExistence type="predicted"/>
<dbReference type="Proteomes" id="UP001157915">
    <property type="component" value="Unassembled WGS sequence"/>
</dbReference>